<evidence type="ECO:0000313" key="6">
    <source>
        <dbReference type="EMBL" id="KAG8574389.1"/>
    </source>
</evidence>
<organism evidence="6 7">
    <name type="scientific">Engystomops pustulosus</name>
    <name type="common">Tungara frog</name>
    <name type="synonym">Physalaemus pustulosus</name>
    <dbReference type="NCBI Taxonomy" id="76066"/>
    <lineage>
        <taxon>Eukaryota</taxon>
        <taxon>Metazoa</taxon>
        <taxon>Chordata</taxon>
        <taxon>Craniata</taxon>
        <taxon>Vertebrata</taxon>
        <taxon>Euteleostomi</taxon>
        <taxon>Amphibia</taxon>
        <taxon>Batrachia</taxon>
        <taxon>Anura</taxon>
        <taxon>Neobatrachia</taxon>
        <taxon>Hyloidea</taxon>
        <taxon>Leptodactylidae</taxon>
        <taxon>Leiuperinae</taxon>
        <taxon>Engystomops</taxon>
    </lineage>
</organism>
<dbReference type="InterPro" id="IPR018378">
    <property type="entry name" value="C-type_lectin_CS"/>
</dbReference>
<dbReference type="InterPro" id="IPR033989">
    <property type="entry name" value="CD209-like_CTLD"/>
</dbReference>
<dbReference type="InterPro" id="IPR016187">
    <property type="entry name" value="CTDL_fold"/>
</dbReference>
<keyword evidence="7" id="KW-1185">Reference proteome</keyword>
<name>A0AAV7BP72_ENGPU</name>
<proteinExistence type="predicted"/>
<reference evidence="6" key="1">
    <citation type="thesis" date="2020" institute="ProQuest LLC" country="789 East Eisenhower Parkway, Ann Arbor, MI, USA">
        <title>Comparative Genomics and Chromosome Evolution.</title>
        <authorList>
            <person name="Mudd A.B."/>
        </authorList>
    </citation>
    <scope>NUCLEOTIDE SEQUENCE</scope>
    <source>
        <strain evidence="6">237g6f4</strain>
        <tissue evidence="6">Blood</tissue>
    </source>
</reference>
<keyword evidence="1" id="KW-0430">Lectin</keyword>
<dbReference type="Pfam" id="PF00059">
    <property type="entry name" value="Lectin_C"/>
    <property type="match status" value="1"/>
</dbReference>
<evidence type="ECO:0000256" key="3">
    <source>
        <dbReference type="SAM" id="MobiDB-lite"/>
    </source>
</evidence>
<evidence type="ECO:0000256" key="2">
    <source>
        <dbReference type="ARBA" id="ARBA00023157"/>
    </source>
</evidence>
<dbReference type="PROSITE" id="PS50041">
    <property type="entry name" value="C_TYPE_LECTIN_2"/>
    <property type="match status" value="1"/>
</dbReference>
<dbReference type="CDD" id="cd03590">
    <property type="entry name" value="CLECT_DC-SIGN_like"/>
    <property type="match status" value="1"/>
</dbReference>
<keyword evidence="4" id="KW-1133">Transmembrane helix</keyword>
<dbReference type="Gene3D" id="3.10.100.10">
    <property type="entry name" value="Mannose-Binding Protein A, subunit A"/>
    <property type="match status" value="1"/>
</dbReference>
<dbReference type="Proteomes" id="UP000824782">
    <property type="component" value="Unassembled WGS sequence"/>
</dbReference>
<dbReference type="InterPro" id="IPR016186">
    <property type="entry name" value="C-type_lectin-like/link_sf"/>
</dbReference>
<dbReference type="AlphaFoldDB" id="A0AAV7BP72"/>
<evidence type="ECO:0000256" key="4">
    <source>
        <dbReference type="SAM" id="Phobius"/>
    </source>
</evidence>
<dbReference type="SUPFAM" id="SSF56436">
    <property type="entry name" value="C-type lectin-like"/>
    <property type="match status" value="1"/>
</dbReference>
<feature type="region of interest" description="Disordered" evidence="3">
    <location>
        <begin position="23"/>
        <end position="44"/>
    </location>
</feature>
<dbReference type="GO" id="GO:0030246">
    <property type="term" value="F:carbohydrate binding"/>
    <property type="evidence" value="ECO:0007669"/>
    <property type="project" value="UniProtKB-KW"/>
</dbReference>
<evidence type="ECO:0000259" key="5">
    <source>
        <dbReference type="PROSITE" id="PS50041"/>
    </source>
</evidence>
<sequence length="328" mass="37942">MKKTEVPTRRQENYYEEDTYVNVTRPDETKERDTYRNYKPKSSDSSFSFGELNAGFSDLADVNISSASTSSRLPDLEVVSSVKQQKVQRSMVMVLAVLMVIVFILLVVFIAITYPQYLTVSGEVADIQHNVSEFQKQAMEERDNLKIKMADLSNALDLTVSGLVDDKRHNASKFMKNAMEEWDNMKTKMVDLSNLLDNICTVCPLGWHTLGSSCYYLSEEQRSWNSARDECYKVSSYLVMIKDRNESDSLNTLLTSNRKYWIGLRRDSKDIHIWKWLDGSEVTFTNWAVNEPNYHSSREHCAESLSGPWNDLSCSEQRYYICEKNRFC</sequence>
<gene>
    <name evidence="6" type="ORF">GDO81_009161</name>
</gene>
<protein>
    <recommendedName>
        <fullName evidence="5">C-type lectin domain-containing protein</fullName>
    </recommendedName>
</protein>
<evidence type="ECO:0000256" key="1">
    <source>
        <dbReference type="ARBA" id="ARBA00022734"/>
    </source>
</evidence>
<feature type="domain" description="C-type lectin" evidence="5">
    <location>
        <begin position="210"/>
        <end position="323"/>
    </location>
</feature>
<comment type="caution">
    <text evidence="6">The sequence shown here is derived from an EMBL/GenBank/DDBJ whole genome shotgun (WGS) entry which is preliminary data.</text>
</comment>
<evidence type="ECO:0000313" key="7">
    <source>
        <dbReference type="Proteomes" id="UP000824782"/>
    </source>
</evidence>
<dbReference type="PANTHER" id="PTHR22803">
    <property type="entry name" value="MANNOSE, PHOSPHOLIPASE, LECTIN RECEPTOR RELATED"/>
    <property type="match status" value="1"/>
</dbReference>
<keyword evidence="2" id="KW-1015">Disulfide bond</keyword>
<feature type="compositionally biased region" description="Basic and acidic residues" evidence="3">
    <location>
        <begin position="25"/>
        <end position="36"/>
    </location>
</feature>
<dbReference type="InterPro" id="IPR001304">
    <property type="entry name" value="C-type_lectin-like"/>
</dbReference>
<accession>A0AAV7BP72</accession>
<keyword evidence="4" id="KW-0472">Membrane</keyword>
<dbReference type="InterPro" id="IPR050111">
    <property type="entry name" value="C-type_lectin/snaclec_domain"/>
</dbReference>
<feature type="transmembrane region" description="Helical" evidence="4">
    <location>
        <begin position="92"/>
        <end position="114"/>
    </location>
</feature>
<dbReference type="PROSITE" id="PS00615">
    <property type="entry name" value="C_TYPE_LECTIN_1"/>
    <property type="match status" value="1"/>
</dbReference>
<dbReference type="EMBL" id="WNYA01000004">
    <property type="protein sequence ID" value="KAG8574389.1"/>
    <property type="molecule type" value="Genomic_DNA"/>
</dbReference>
<dbReference type="SMART" id="SM00034">
    <property type="entry name" value="CLECT"/>
    <property type="match status" value="1"/>
</dbReference>
<keyword evidence="4" id="KW-0812">Transmembrane</keyword>